<protein>
    <recommendedName>
        <fullName evidence="4">Secretory immunoglobulin A-binding protein EsiB</fullName>
    </recommendedName>
</protein>
<keyword evidence="1" id="KW-0175">Coiled coil</keyword>
<organism evidence="3">
    <name type="scientific">Xanthomonas hortorum pv. gardneri</name>
    <dbReference type="NCBI Taxonomy" id="2754056"/>
    <lineage>
        <taxon>Bacteria</taxon>
        <taxon>Pseudomonadati</taxon>
        <taxon>Pseudomonadota</taxon>
        <taxon>Gammaproteobacteria</taxon>
        <taxon>Lysobacterales</taxon>
        <taxon>Lysobacteraceae</taxon>
        <taxon>Xanthomonas</taxon>
    </lineage>
</organism>
<feature type="chain" id="PRO_5038254403" description="Secretory immunoglobulin A-binding protein EsiB" evidence="2">
    <location>
        <begin position="22"/>
        <end position="416"/>
    </location>
</feature>
<keyword evidence="3" id="KW-0614">Plasmid</keyword>
<reference evidence="3" key="1">
    <citation type="submission" date="2020-07" db="EMBL/GenBank/DDBJ databases">
        <authorList>
            <person name="Pothier F. J."/>
        </authorList>
    </citation>
    <scope>NUCLEOTIDE SEQUENCE [LARGE SCALE GENOMIC DNA]</scope>
    <source>
        <plasmid evidence="3">CFBP8129_p211</plasmid>
    </source>
</reference>
<dbReference type="AlphaFoldDB" id="A0A6V7FFU7"/>
<dbReference type="InterPro" id="IPR011990">
    <property type="entry name" value="TPR-like_helical_dom_sf"/>
</dbReference>
<evidence type="ECO:0000313" key="3">
    <source>
        <dbReference type="EMBL" id="CAD0362593.1"/>
    </source>
</evidence>
<dbReference type="SMART" id="SM00671">
    <property type="entry name" value="SEL1"/>
    <property type="match status" value="3"/>
</dbReference>
<geneLocation type="plasmid" evidence="3">
    <name>CFBP8129_p211</name>
</geneLocation>
<name>A0A6V7FFU7_9XANT</name>
<feature type="coiled-coil region" evidence="1">
    <location>
        <begin position="242"/>
        <end position="276"/>
    </location>
</feature>
<feature type="signal peptide" evidence="2">
    <location>
        <begin position="1"/>
        <end position="21"/>
    </location>
</feature>
<dbReference type="EMBL" id="LR828254">
    <property type="protein sequence ID" value="CAD0362593.1"/>
    <property type="molecule type" value="Genomic_DNA"/>
</dbReference>
<dbReference type="InterPro" id="IPR052945">
    <property type="entry name" value="Mitotic_Regulator"/>
</dbReference>
<dbReference type="SUPFAM" id="SSF81901">
    <property type="entry name" value="HCP-like"/>
    <property type="match status" value="1"/>
</dbReference>
<accession>A0A6V7FFU7</accession>
<evidence type="ECO:0000256" key="2">
    <source>
        <dbReference type="SAM" id="SignalP"/>
    </source>
</evidence>
<proteinExistence type="predicted"/>
<dbReference type="EMBL" id="LR828254">
    <property type="protein sequence ID" value="CAD0362595.1"/>
    <property type="molecule type" value="Genomic_DNA"/>
</dbReference>
<evidence type="ECO:0008006" key="4">
    <source>
        <dbReference type="Google" id="ProtNLM"/>
    </source>
</evidence>
<dbReference type="RefSeq" id="WP_046937502.1">
    <property type="nucleotide sequence ID" value="NZ_CP018729.1"/>
</dbReference>
<evidence type="ECO:0000256" key="1">
    <source>
        <dbReference type="SAM" id="Coils"/>
    </source>
</evidence>
<dbReference type="PANTHER" id="PTHR43628">
    <property type="entry name" value="ACTIVATOR OF C KINASE PROTEIN 1-RELATED"/>
    <property type="match status" value="1"/>
</dbReference>
<dbReference type="PANTHER" id="PTHR43628:SF1">
    <property type="entry name" value="CHITIN SYNTHASE REGULATORY FACTOR 2-RELATED"/>
    <property type="match status" value="1"/>
</dbReference>
<dbReference type="InterPro" id="IPR006597">
    <property type="entry name" value="Sel1-like"/>
</dbReference>
<sequence>MKLRILSLAVIASLGAGSALAADHTHRTEDAADPDLERLEVSAKAGNAVAASRLAALYQQSGDRQLQAKALEVLSSCDAQMHPICRVDLGLAYGRQALLDDLDEDRRQQLARQSIFRITHAAHMGNADAVQLLTDFANAGLGGRRTAAISAAQASPEAGPTAVEDHRHTLEVPAIRRPKTTKAAFSEYRKDGIFLAAEPRPLLNPLIRPLEFTARSAQPMPVLVASVGKVPVVPASPAPLELQGLQGELDQAMEQLQVARMQLEESNRTITALREQMLATQAPASAFVDAAALNRKALDAAMSGDYETAIPMFRKASELNHAGAINNLAAMFVNGTGVARDMQQAVNLFERAAQLGNAEAAENAARIYNYGIGRGKDPSRARTWYRKAIELGSVRAAQELSDMERNIEAGVFFQPV</sequence>
<dbReference type="Gene3D" id="1.25.40.10">
    <property type="entry name" value="Tetratricopeptide repeat domain"/>
    <property type="match status" value="2"/>
</dbReference>
<keyword evidence="2" id="KW-0732">Signal</keyword>
<gene>
    <name evidence="3" type="ORF">CFBP8129_45810</name>
</gene>
<dbReference type="Pfam" id="PF08238">
    <property type="entry name" value="Sel1"/>
    <property type="match status" value="3"/>
</dbReference>